<dbReference type="RefSeq" id="WP_380954364.1">
    <property type="nucleotide sequence ID" value="NZ_JBHMDI010000005.1"/>
</dbReference>
<dbReference type="EMBL" id="JBHMDI010000005">
    <property type="protein sequence ID" value="MFB9346478.1"/>
    <property type="molecule type" value="Genomic_DNA"/>
</dbReference>
<organism evidence="3 4">
    <name type="scientific">Streptomyces heliomycini</name>
    <dbReference type="NCBI Taxonomy" id="284032"/>
    <lineage>
        <taxon>Bacteria</taxon>
        <taxon>Bacillati</taxon>
        <taxon>Actinomycetota</taxon>
        <taxon>Actinomycetes</taxon>
        <taxon>Kitasatosporales</taxon>
        <taxon>Streptomycetaceae</taxon>
        <taxon>Streptomyces</taxon>
    </lineage>
</organism>
<gene>
    <name evidence="3" type="ORF">ACFFUA_03210</name>
</gene>
<keyword evidence="4" id="KW-1185">Reference proteome</keyword>
<name>A0ABV5L2V8_9ACTN</name>
<keyword evidence="1" id="KW-0479">Metal-binding</keyword>
<dbReference type="Proteomes" id="UP001589753">
    <property type="component" value="Unassembled WGS sequence"/>
</dbReference>
<comment type="caution">
    <text evidence="3">The sequence shown here is derived from an EMBL/GenBank/DDBJ whole genome shotgun (WGS) entry which is preliminary data.</text>
</comment>
<proteinExistence type="predicted"/>
<dbReference type="PROSITE" id="PS50966">
    <property type="entry name" value="ZF_SWIM"/>
    <property type="match status" value="1"/>
</dbReference>
<dbReference type="InterPro" id="IPR007527">
    <property type="entry name" value="Znf_SWIM"/>
</dbReference>
<feature type="domain" description="SWIM-type" evidence="2">
    <location>
        <begin position="54"/>
        <end position="88"/>
    </location>
</feature>
<evidence type="ECO:0000256" key="1">
    <source>
        <dbReference type="PROSITE-ProRule" id="PRU00325"/>
    </source>
</evidence>
<evidence type="ECO:0000313" key="3">
    <source>
        <dbReference type="EMBL" id="MFB9346478.1"/>
    </source>
</evidence>
<keyword evidence="1" id="KW-0863">Zinc-finger</keyword>
<protein>
    <recommendedName>
        <fullName evidence="2">SWIM-type domain-containing protein</fullName>
    </recommendedName>
</protein>
<reference evidence="3 4" key="1">
    <citation type="submission" date="2024-09" db="EMBL/GenBank/DDBJ databases">
        <authorList>
            <person name="Sun Q."/>
            <person name="Mori K."/>
        </authorList>
    </citation>
    <scope>NUCLEOTIDE SEQUENCE [LARGE SCALE GENOMIC DNA]</scope>
    <source>
        <strain evidence="3 4">JCM 9767</strain>
    </source>
</reference>
<evidence type="ECO:0000313" key="4">
    <source>
        <dbReference type="Proteomes" id="UP001589753"/>
    </source>
</evidence>
<accession>A0ABV5L2V8</accession>
<sequence>MTRTDLLALTPDTLAALANRGLVKRAAKDLDAGAGPDLDVTGDHTVHGCFPDGTETRLPPGATLQDARCSCGAHGVCRHRIGLVLAYQRTATASDTPPPFTDWSPGSIDDTALAEAFGRPVLTAARRTRDRGYQAVLHRPTPADPVPAVELPACTVRFPVPHRPGFAVTDAAEPLRGPTVVLAVWAFRAADTEGSDRVTVGGKETTSDNGDSAHRAAMDLVDELLVEGVPQAGPVLDGTLRRAGAALTATGRHWPAAALEGIRHQLAEHAVRGARHDRETHALLLAELHARHRAAPTDPAAVLGTAETARTALRRVRLVALGCHVDGSARDRTADIFLAHPDAGVVLVLHKRWELPDGQAPTGHDLGSRRILGTNLRTLAAANVVSEATSRTAGRAVEIARGRIATTSVTPVGTAWDDLPPGLLVTDLAAQFPAPGTLPPRLVRPRVEAESMRVLAVAEAGPVRYDPAAQRLEAVLHDPAGNEALLSAAHNPHCPGTLDALAYALASGTADRISGSLRHDRGRVLLAPLAVRTSRGVLVPDLAPGDGDTALPVAPHPPDDPLTTALEQALAALAEAAHQGLKHLTATDHDILESAAALLRRTGFHTTADKVSAVTATLRTHGPAPATSHWYTAAIRLTTTLELHRTGPYTWP</sequence>
<evidence type="ECO:0000259" key="2">
    <source>
        <dbReference type="PROSITE" id="PS50966"/>
    </source>
</evidence>
<keyword evidence="1" id="KW-0862">Zinc</keyword>